<dbReference type="EMBL" id="JR049613">
    <property type="protein sequence ID" value="AEY61018.1"/>
    <property type="molecule type" value="mRNA"/>
</dbReference>
<gene>
    <name evidence="1" type="ORF">ACCB10834</name>
</gene>
<evidence type="ECO:0000313" key="1">
    <source>
        <dbReference type="EMBL" id="AEY61018.1"/>
    </source>
</evidence>
<protein>
    <submittedName>
        <fullName evidence="1">Uncharacterized protein</fullName>
    </submittedName>
</protein>
<reference evidence="1" key="1">
    <citation type="submission" date="2011-11" db="EMBL/GenBank/DDBJ databases">
        <title>Decoding the brain transcriptome of the Eastern honeybee (Apis cerana) based on pyrosequencing.</title>
        <authorList>
            <person name="Sun L."/>
            <person name="Zheng H."/>
            <person name="Wang Y."/>
            <person name="Xie X."/>
            <person name="Zhu Y."/>
            <person name="Gu W."/>
            <person name="Wang S."/>
        </authorList>
    </citation>
    <scope>NUCLEOTIDE SEQUENCE</scope>
    <source>
        <tissue evidence="1">Brain</tissue>
    </source>
</reference>
<accession>V9IIQ5</accession>
<sequence length="168" mass="19363">MSIKDNLLSTNISLISDSFFDRAEIQEYLQTISTDMIEDFINFAKTTCVNDKPDYGQCDINAIVMARFLLALITLSSNLNKCFTLSKVSGLTITNMKWQTICDKLKEESTFIWSVWAKTYKVKISEHREKFISKESLHGYPIHLVISEWEKVTIEEDSGEGKRIKSKF</sequence>
<dbReference type="AlphaFoldDB" id="V9IIQ5"/>
<name>V9IIQ5_APICE</name>
<organism evidence="1">
    <name type="scientific">Apis cerana</name>
    <name type="common">Indian honeybee</name>
    <dbReference type="NCBI Taxonomy" id="7461"/>
    <lineage>
        <taxon>Eukaryota</taxon>
        <taxon>Metazoa</taxon>
        <taxon>Ecdysozoa</taxon>
        <taxon>Arthropoda</taxon>
        <taxon>Hexapoda</taxon>
        <taxon>Insecta</taxon>
        <taxon>Pterygota</taxon>
        <taxon>Neoptera</taxon>
        <taxon>Endopterygota</taxon>
        <taxon>Hymenoptera</taxon>
        <taxon>Apocrita</taxon>
        <taxon>Aculeata</taxon>
        <taxon>Apoidea</taxon>
        <taxon>Anthophila</taxon>
        <taxon>Apidae</taxon>
        <taxon>Apis</taxon>
    </lineage>
</organism>
<proteinExistence type="evidence at transcript level"/>